<feature type="transmembrane region" description="Helical" evidence="6">
    <location>
        <begin position="310"/>
        <end position="334"/>
    </location>
</feature>
<sequence length="648" mass="69043">MRSENLGETLLPKRVALPIFSSDALSSVAYATEAILKVLTVGGLAYLYLTPWVALAVALLMTIVVVSYRQVIHAYPDGGGSYEVVRQNLGRGAGMVVAASLMVDYVMTVAVSVAAGVDNVISAVPSLNTQRVLLAVGCVAVLTLVNLRGVRESGRAFAVPTYLFIVGIIAMVGIGLFQTAVGHAPVAVSATYQIREEAFGLTGIALLMLGLRAFSSGCTALTGVEAISNGVPAFQAPKARNAARTLGLMGAIAIVMFVGITILALVAQVRVAEDTCALVGFAGDCASDPQLTVIAQLAGSVFGADSPAFYFVQGTTALVLVLAANTAYNGFPMLTSVLARHDLVPRQLRNRGDRLSFSNGIIALAAAAVALLVVYGADVDQLLHLYVLGVFTSFTLSQIGMVKHWNQQLSEPTTLPSDFARIRLARVVNGVGAVLTAVVLVIVLVTKFTSGAYLVVIAVPLLCLLMREVSRHYARVRRQLASQGNPTRLPSRVHAVVLASTLHEPTLRAVAFARATRPSTLTALTVQVDEDETEALCAAWADAEIPVTLTVVGSPFRDITTPIVDYLQRIRLESPRDLVAVYLPEYVVSHWWEELLHNQSALRLKLRLRLMGNVMLTSVPYVLDGADDPKNTDDDGEPTRPRVAPITP</sequence>
<feature type="transmembrane region" description="Helical" evidence="6">
    <location>
        <begin position="96"/>
        <end position="117"/>
    </location>
</feature>
<name>A0A9D7T8B2_9MICO</name>
<dbReference type="EMBL" id="JADKGK010000020">
    <property type="protein sequence ID" value="MBL0004474.1"/>
    <property type="molecule type" value="Genomic_DNA"/>
</dbReference>
<dbReference type="InterPro" id="IPR053153">
    <property type="entry name" value="APC_K+_Transporter"/>
</dbReference>
<dbReference type="PANTHER" id="PTHR47704:SF1">
    <property type="entry name" value="POTASSIUM TRANSPORTER KIMA"/>
    <property type="match status" value="1"/>
</dbReference>
<feature type="transmembrane region" description="Helical" evidence="6">
    <location>
        <begin position="451"/>
        <end position="469"/>
    </location>
</feature>
<keyword evidence="4 6" id="KW-0472">Membrane</keyword>
<feature type="transmembrane region" description="Helical" evidence="6">
    <location>
        <begin position="129"/>
        <end position="147"/>
    </location>
</feature>
<comment type="caution">
    <text evidence="7">The sequence shown here is derived from an EMBL/GenBank/DDBJ whole genome shotgun (WGS) entry which is preliminary data.</text>
</comment>
<evidence type="ECO:0000256" key="5">
    <source>
        <dbReference type="SAM" id="MobiDB-lite"/>
    </source>
</evidence>
<evidence type="ECO:0000256" key="6">
    <source>
        <dbReference type="SAM" id="Phobius"/>
    </source>
</evidence>
<protein>
    <submittedName>
        <fullName evidence="7">APC family permease</fullName>
    </submittedName>
</protein>
<gene>
    <name evidence="7" type="ORF">IPP00_10965</name>
</gene>
<evidence type="ECO:0000256" key="2">
    <source>
        <dbReference type="ARBA" id="ARBA00022692"/>
    </source>
</evidence>
<keyword evidence="2 6" id="KW-0812">Transmembrane</keyword>
<dbReference type="Pfam" id="PF13520">
    <property type="entry name" value="AA_permease_2"/>
    <property type="match status" value="1"/>
</dbReference>
<feature type="transmembrane region" description="Helical" evidence="6">
    <location>
        <begin position="355"/>
        <end position="377"/>
    </location>
</feature>
<comment type="subcellular location">
    <subcellularLocation>
        <location evidence="1">Membrane</location>
        <topology evidence="1">Multi-pass membrane protein</topology>
    </subcellularLocation>
</comment>
<feature type="transmembrane region" description="Helical" evidence="6">
    <location>
        <begin position="383"/>
        <end position="402"/>
    </location>
</feature>
<accession>A0A9D7T8B2</accession>
<feature type="transmembrane region" description="Helical" evidence="6">
    <location>
        <begin position="423"/>
        <end position="445"/>
    </location>
</feature>
<evidence type="ECO:0000256" key="4">
    <source>
        <dbReference type="ARBA" id="ARBA00023136"/>
    </source>
</evidence>
<dbReference type="InterPro" id="IPR002293">
    <property type="entry name" value="AA/rel_permease1"/>
</dbReference>
<dbReference type="Gene3D" id="1.20.1740.10">
    <property type="entry name" value="Amino acid/polyamine transporter I"/>
    <property type="match status" value="1"/>
</dbReference>
<evidence type="ECO:0000256" key="1">
    <source>
        <dbReference type="ARBA" id="ARBA00004141"/>
    </source>
</evidence>
<organism evidence="7 8">
    <name type="scientific">Candidatus Phosphoribacter hodrii</name>
    <dbReference type="NCBI Taxonomy" id="2953743"/>
    <lineage>
        <taxon>Bacteria</taxon>
        <taxon>Bacillati</taxon>
        <taxon>Actinomycetota</taxon>
        <taxon>Actinomycetes</taxon>
        <taxon>Micrococcales</taxon>
        <taxon>Dermatophilaceae</taxon>
        <taxon>Candidatus Phosphoribacter</taxon>
    </lineage>
</organism>
<dbReference type="PANTHER" id="PTHR47704">
    <property type="entry name" value="POTASSIUM TRANSPORTER KIMA"/>
    <property type="match status" value="1"/>
</dbReference>
<feature type="transmembrane region" description="Helical" evidence="6">
    <location>
        <begin position="159"/>
        <end position="178"/>
    </location>
</feature>
<evidence type="ECO:0000313" key="8">
    <source>
        <dbReference type="Proteomes" id="UP000886632"/>
    </source>
</evidence>
<dbReference type="AlphaFoldDB" id="A0A9D7T8B2"/>
<feature type="transmembrane region" description="Helical" evidence="6">
    <location>
        <begin position="245"/>
        <end position="267"/>
    </location>
</feature>
<dbReference type="GO" id="GO:0016020">
    <property type="term" value="C:membrane"/>
    <property type="evidence" value="ECO:0007669"/>
    <property type="project" value="UniProtKB-SubCell"/>
</dbReference>
<dbReference type="GO" id="GO:0022857">
    <property type="term" value="F:transmembrane transporter activity"/>
    <property type="evidence" value="ECO:0007669"/>
    <property type="project" value="InterPro"/>
</dbReference>
<reference evidence="7" key="1">
    <citation type="submission" date="2020-10" db="EMBL/GenBank/DDBJ databases">
        <title>Connecting structure to function with the recovery of over 1000 high-quality activated sludge metagenome-assembled genomes encoding full-length rRNA genes using long-read sequencing.</title>
        <authorList>
            <person name="Singleton C.M."/>
            <person name="Petriglieri F."/>
            <person name="Kristensen J.M."/>
            <person name="Kirkegaard R.H."/>
            <person name="Michaelsen T.Y."/>
            <person name="Andersen M.H."/>
            <person name="Karst S.M."/>
            <person name="Dueholm M.S."/>
            <person name="Nielsen P.H."/>
            <person name="Albertsen M."/>
        </authorList>
    </citation>
    <scope>NUCLEOTIDE SEQUENCE</scope>
    <source>
        <strain evidence="7">Ribe_18-Q3-R11-54_MAXAC.001</strain>
    </source>
</reference>
<feature type="region of interest" description="Disordered" evidence="5">
    <location>
        <begin position="625"/>
        <end position="648"/>
    </location>
</feature>
<evidence type="ECO:0000256" key="3">
    <source>
        <dbReference type="ARBA" id="ARBA00022989"/>
    </source>
</evidence>
<proteinExistence type="predicted"/>
<feature type="transmembrane region" description="Helical" evidence="6">
    <location>
        <begin position="45"/>
        <end position="66"/>
    </location>
</feature>
<feature type="transmembrane region" description="Helical" evidence="6">
    <location>
        <begin position="198"/>
        <end position="224"/>
    </location>
</feature>
<feature type="compositionally biased region" description="Basic and acidic residues" evidence="5">
    <location>
        <begin position="627"/>
        <end position="640"/>
    </location>
</feature>
<evidence type="ECO:0000313" key="7">
    <source>
        <dbReference type="EMBL" id="MBL0004474.1"/>
    </source>
</evidence>
<keyword evidence="3 6" id="KW-1133">Transmembrane helix</keyword>
<dbReference type="Proteomes" id="UP000886632">
    <property type="component" value="Unassembled WGS sequence"/>
</dbReference>